<comment type="subunit">
    <text evidence="7">Heterotrimer.</text>
</comment>
<keyword evidence="5 7" id="KW-0804">Transcription</keyword>
<protein>
    <recommendedName>
        <fullName evidence="7">Transcriptional activator HAP2</fullName>
    </recommendedName>
</protein>
<comment type="function">
    <text evidence="7">Component of the sequence-specific heterotrimeric transcription factor (NF-Y) which specifically recognizes a 5'-CCAAT-3' box motif found in the promoters of its target genes.</text>
</comment>
<evidence type="ECO:0000313" key="9">
    <source>
        <dbReference type="EMBL" id="KAK9720079.1"/>
    </source>
</evidence>
<feature type="compositionally biased region" description="Basic residues" evidence="8">
    <location>
        <begin position="124"/>
        <end position="144"/>
    </location>
</feature>
<comment type="subcellular location">
    <subcellularLocation>
        <location evidence="1 7">Nucleus</location>
    </subcellularLocation>
</comment>
<proteinExistence type="inferred from homology"/>
<keyword evidence="6 7" id="KW-0539">Nucleus</keyword>
<dbReference type="PROSITE" id="PS51152">
    <property type="entry name" value="NFYA_HAP2_2"/>
    <property type="match status" value="1"/>
</dbReference>
<accession>A0ABR2W4R3</accession>
<dbReference type="Pfam" id="PF02045">
    <property type="entry name" value="CBFB_NFYA"/>
    <property type="match status" value="1"/>
</dbReference>
<dbReference type="EMBL" id="JASJQH010007025">
    <property type="protein sequence ID" value="KAK9720079.1"/>
    <property type="molecule type" value="Genomic_DNA"/>
</dbReference>
<comment type="caution">
    <text evidence="9">The sequence shown here is derived from an EMBL/GenBank/DDBJ whole genome shotgun (WGS) entry which is preliminary data.</text>
</comment>
<sequence length="180" mass="20037">MEVHQAAASDSPLHLPLAQENQVDRQANPLEVNNYAALTNQTTAYVDPSDPTRTVTGQFDPSRLAANYTNSYGLSMVPTAHALLLGNATAEETEEPLYVNAKQYHRILKRRAARAKLEAANKLARGRKKYLHESRHKHAMRRPRGPGGRFLTASEIAELEAKEKLQGEHDNADSNHDEFS</sequence>
<keyword evidence="4" id="KW-0010">Activator</keyword>
<evidence type="ECO:0000256" key="4">
    <source>
        <dbReference type="ARBA" id="ARBA00023159"/>
    </source>
</evidence>
<dbReference type="SMART" id="SM00521">
    <property type="entry name" value="CBF"/>
    <property type="match status" value="1"/>
</dbReference>
<gene>
    <name evidence="9" type="primary">HAP2_2</name>
    <name evidence="9" type="ORF">K7432_004372</name>
</gene>
<keyword evidence="2 7" id="KW-0805">Transcription regulation</keyword>
<dbReference type="Gene3D" id="6.10.250.2430">
    <property type="match status" value="1"/>
</dbReference>
<evidence type="ECO:0000313" key="10">
    <source>
        <dbReference type="Proteomes" id="UP001479436"/>
    </source>
</evidence>
<evidence type="ECO:0000256" key="8">
    <source>
        <dbReference type="SAM" id="MobiDB-lite"/>
    </source>
</evidence>
<dbReference type="Proteomes" id="UP001479436">
    <property type="component" value="Unassembled WGS sequence"/>
</dbReference>
<keyword evidence="3 7" id="KW-0238">DNA-binding</keyword>
<dbReference type="PANTHER" id="PTHR12632">
    <property type="entry name" value="TRANSCRIPTION FACTOR NF-Y ALPHA-RELATED"/>
    <property type="match status" value="1"/>
</dbReference>
<evidence type="ECO:0000256" key="1">
    <source>
        <dbReference type="ARBA" id="ARBA00004123"/>
    </source>
</evidence>
<organism evidence="9 10">
    <name type="scientific">Basidiobolus ranarum</name>
    <dbReference type="NCBI Taxonomy" id="34480"/>
    <lineage>
        <taxon>Eukaryota</taxon>
        <taxon>Fungi</taxon>
        <taxon>Fungi incertae sedis</taxon>
        <taxon>Zoopagomycota</taxon>
        <taxon>Entomophthoromycotina</taxon>
        <taxon>Basidiobolomycetes</taxon>
        <taxon>Basidiobolales</taxon>
        <taxon>Basidiobolaceae</taxon>
        <taxon>Basidiobolus</taxon>
    </lineage>
</organism>
<evidence type="ECO:0000256" key="2">
    <source>
        <dbReference type="ARBA" id="ARBA00023015"/>
    </source>
</evidence>
<feature type="region of interest" description="Disordered" evidence="8">
    <location>
        <begin position="124"/>
        <end position="180"/>
    </location>
</feature>
<reference evidence="9 10" key="1">
    <citation type="submission" date="2023-04" db="EMBL/GenBank/DDBJ databases">
        <title>Genome of Basidiobolus ranarum AG-B5.</title>
        <authorList>
            <person name="Stajich J.E."/>
            <person name="Carter-House D."/>
            <person name="Gryganskyi A."/>
        </authorList>
    </citation>
    <scope>NUCLEOTIDE SEQUENCE [LARGE SCALE GENOMIC DNA]</scope>
    <source>
        <strain evidence="9 10">AG-B5</strain>
    </source>
</reference>
<comment type="similarity">
    <text evidence="7">Belongs to the NFYA/HAP2 subunit family.</text>
</comment>
<name>A0ABR2W4R3_9FUNG</name>
<evidence type="ECO:0000256" key="6">
    <source>
        <dbReference type="ARBA" id="ARBA00023242"/>
    </source>
</evidence>
<evidence type="ECO:0000256" key="5">
    <source>
        <dbReference type="ARBA" id="ARBA00023163"/>
    </source>
</evidence>
<keyword evidence="10" id="KW-1185">Reference proteome</keyword>
<feature type="compositionally biased region" description="Basic and acidic residues" evidence="8">
    <location>
        <begin position="159"/>
        <end position="180"/>
    </location>
</feature>
<dbReference type="PROSITE" id="PS00686">
    <property type="entry name" value="NFYA_HAP2_1"/>
    <property type="match status" value="1"/>
</dbReference>
<dbReference type="InterPro" id="IPR001289">
    <property type="entry name" value="NFYA"/>
</dbReference>
<dbReference type="PRINTS" id="PR00616">
    <property type="entry name" value="CCAATSUBUNTB"/>
</dbReference>
<dbReference type="InterPro" id="IPR018362">
    <property type="entry name" value="CCAAT-binding_factor_CS"/>
</dbReference>
<evidence type="ECO:0000256" key="7">
    <source>
        <dbReference type="RuleBase" id="RU367155"/>
    </source>
</evidence>
<evidence type="ECO:0000256" key="3">
    <source>
        <dbReference type="ARBA" id="ARBA00023125"/>
    </source>
</evidence>